<dbReference type="GO" id="GO:0005829">
    <property type="term" value="C:cytosol"/>
    <property type="evidence" value="ECO:0007669"/>
    <property type="project" value="TreeGrafter"/>
</dbReference>
<evidence type="ECO:0000256" key="3">
    <source>
        <dbReference type="ARBA" id="ARBA00048615"/>
    </source>
</evidence>
<dbReference type="SUPFAM" id="SSF48179">
    <property type="entry name" value="6-phosphogluconate dehydrogenase C-terminal domain-like"/>
    <property type="match status" value="1"/>
</dbReference>
<dbReference type="InterPro" id="IPR013328">
    <property type="entry name" value="6PGD_dom2"/>
</dbReference>
<keyword evidence="1 4" id="KW-0560">Oxidoreductase</keyword>
<dbReference type="InterPro" id="IPR023668">
    <property type="entry name" value="Altronate_OxRdtase"/>
</dbReference>
<evidence type="ECO:0000259" key="5">
    <source>
        <dbReference type="Pfam" id="PF01232"/>
    </source>
</evidence>
<dbReference type="Proteomes" id="UP001178288">
    <property type="component" value="Chromosome"/>
</dbReference>
<organism evidence="7 8">
    <name type="scientific">Neobacillus novalis</name>
    <dbReference type="NCBI Taxonomy" id="220687"/>
    <lineage>
        <taxon>Bacteria</taxon>
        <taxon>Bacillati</taxon>
        <taxon>Bacillota</taxon>
        <taxon>Bacilli</taxon>
        <taxon>Bacillales</taxon>
        <taxon>Bacillaceae</taxon>
        <taxon>Neobacillus</taxon>
    </lineage>
</organism>
<comment type="catalytic activity">
    <reaction evidence="4">
        <text>D-altronate + NAD(+) = keto-D-tagaturonate + NADH + H(+)</text>
        <dbReference type="Rhea" id="RHEA:17813"/>
        <dbReference type="ChEBI" id="CHEBI:15378"/>
        <dbReference type="ChEBI" id="CHEBI:17360"/>
        <dbReference type="ChEBI" id="CHEBI:17886"/>
        <dbReference type="ChEBI" id="CHEBI:57540"/>
        <dbReference type="ChEBI" id="CHEBI:57945"/>
        <dbReference type="EC" id="1.1.1.58"/>
    </reaction>
</comment>
<dbReference type="PANTHER" id="PTHR30524">
    <property type="entry name" value="MANNITOL-1-PHOSPHATE 5-DEHYDROGENASE"/>
    <property type="match status" value="1"/>
</dbReference>
<dbReference type="Gene3D" id="1.10.1040.10">
    <property type="entry name" value="N-(1-d-carboxylethyl)-l-norvaline Dehydrogenase, domain 2"/>
    <property type="match status" value="1"/>
</dbReference>
<accession>A0AA95MJK8</accession>
<comment type="catalytic activity">
    <reaction evidence="3">
        <text>D-mannitol 1-phosphate + NAD(+) = beta-D-fructose 6-phosphate + NADH + H(+)</text>
        <dbReference type="Rhea" id="RHEA:19661"/>
        <dbReference type="ChEBI" id="CHEBI:15378"/>
        <dbReference type="ChEBI" id="CHEBI:57540"/>
        <dbReference type="ChEBI" id="CHEBI:57634"/>
        <dbReference type="ChEBI" id="CHEBI:57945"/>
        <dbReference type="ChEBI" id="CHEBI:61381"/>
        <dbReference type="EC" id="1.1.1.17"/>
    </reaction>
</comment>
<dbReference type="InterPro" id="IPR013118">
    <property type="entry name" value="Mannitol_DH_C"/>
</dbReference>
<dbReference type="HAMAP" id="MF_00670">
    <property type="entry name" value="Altron_oxidoreduct"/>
    <property type="match status" value="1"/>
</dbReference>
<dbReference type="GO" id="GO:0019698">
    <property type="term" value="P:D-galacturonate catabolic process"/>
    <property type="evidence" value="ECO:0007669"/>
    <property type="project" value="TreeGrafter"/>
</dbReference>
<dbReference type="Pfam" id="PF01232">
    <property type="entry name" value="Mannitol_dh"/>
    <property type="match status" value="1"/>
</dbReference>
<dbReference type="GO" id="GO:0009026">
    <property type="term" value="F:tagaturonate reductase activity"/>
    <property type="evidence" value="ECO:0007669"/>
    <property type="project" value="UniProtKB-UniRule"/>
</dbReference>
<dbReference type="RefSeq" id="WP_066091041.1">
    <property type="nucleotide sequence ID" value="NZ_CP126114.1"/>
</dbReference>
<keyword evidence="8" id="KW-1185">Reference proteome</keyword>
<dbReference type="Gene3D" id="3.40.50.720">
    <property type="entry name" value="NAD(P)-binding Rossmann-like Domain"/>
    <property type="match status" value="1"/>
</dbReference>
<dbReference type="PRINTS" id="PR00084">
    <property type="entry name" value="MTLDHDRGNASE"/>
</dbReference>
<dbReference type="GO" id="GO:0019592">
    <property type="term" value="P:mannitol catabolic process"/>
    <property type="evidence" value="ECO:0007669"/>
    <property type="project" value="TreeGrafter"/>
</dbReference>
<evidence type="ECO:0000313" key="7">
    <source>
        <dbReference type="EMBL" id="WHY85069.1"/>
    </source>
</evidence>
<gene>
    <name evidence="4" type="primary">uxaB</name>
    <name evidence="7" type="ORF">QNH39_20830</name>
</gene>
<dbReference type="Pfam" id="PF08125">
    <property type="entry name" value="Mannitol_dh_C"/>
    <property type="match status" value="1"/>
</dbReference>
<dbReference type="SUPFAM" id="SSF51735">
    <property type="entry name" value="NAD(P)-binding Rossmann-fold domains"/>
    <property type="match status" value="1"/>
</dbReference>
<comment type="pathway">
    <text evidence="4">Carbohydrate metabolism; pentose and glucuronate interconversion.</text>
</comment>
<protein>
    <recommendedName>
        <fullName evidence="4">Altronate oxidoreductase</fullName>
        <ecNumber evidence="4">1.1.1.58</ecNumber>
    </recommendedName>
    <alternativeName>
        <fullName evidence="4">Tagaturonate dehydrogenase</fullName>
    </alternativeName>
    <alternativeName>
        <fullName evidence="4">Tagaturonate reductase</fullName>
    </alternativeName>
</protein>
<dbReference type="EMBL" id="CP126114">
    <property type="protein sequence ID" value="WHY85069.1"/>
    <property type="molecule type" value="Genomic_DNA"/>
</dbReference>
<name>A0AA95MJK8_9BACI</name>
<dbReference type="InterPro" id="IPR036291">
    <property type="entry name" value="NAD(P)-bd_dom_sf"/>
</dbReference>
<evidence type="ECO:0000259" key="6">
    <source>
        <dbReference type="Pfam" id="PF08125"/>
    </source>
</evidence>
<dbReference type="GO" id="GO:0008926">
    <property type="term" value="F:mannitol-1-phosphate 5-dehydrogenase activity"/>
    <property type="evidence" value="ECO:0007669"/>
    <property type="project" value="UniProtKB-EC"/>
</dbReference>
<feature type="binding site" evidence="4">
    <location>
        <begin position="19"/>
        <end position="30"/>
    </location>
    <ligand>
        <name>NAD(+)</name>
        <dbReference type="ChEBI" id="CHEBI:57540"/>
    </ligand>
</feature>
<evidence type="ECO:0000256" key="1">
    <source>
        <dbReference type="ARBA" id="ARBA00023002"/>
    </source>
</evidence>
<dbReference type="EC" id="1.1.1.58" evidence="4"/>
<evidence type="ECO:0000313" key="8">
    <source>
        <dbReference type="Proteomes" id="UP001178288"/>
    </source>
</evidence>
<keyword evidence="2 4" id="KW-0520">NAD</keyword>
<reference evidence="7" key="1">
    <citation type="submission" date="2023-05" db="EMBL/GenBank/DDBJ databases">
        <title>Comparative genomics of Bacillaceae isolates and their secondary metabolite potential.</title>
        <authorList>
            <person name="Song L."/>
            <person name="Nielsen L.J."/>
            <person name="Mohite O."/>
            <person name="Xu X."/>
            <person name="Weber T."/>
            <person name="Kovacs A.T."/>
        </authorList>
    </citation>
    <scope>NUCLEOTIDE SEQUENCE</scope>
    <source>
        <strain evidence="7">XLM17</strain>
    </source>
</reference>
<evidence type="ECO:0000256" key="4">
    <source>
        <dbReference type="HAMAP-Rule" id="MF_00670"/>
    </source>
</evidence>
<dbReference type="NCBIfam" id="NF002969">
    <property type="entry name" value="PRK03643.1"/>
    <property type="match status" value="1"/>
</dbReference>
<comment type="similarity">
    <text evidence="4">Belongs to the mannitol dehydrogenase family. UxaB subfamily.</text>
</comment>
<feature type="domain" description="Mannitol dehydrogenase C-terminal" evidence="6">
    <location>
        <begin position="274"/>
        <end position="471"/>
    </location>
</feature>
<feature type="domain" description="Mannitol dehydrogenase N-terminal" evidence="5">
    <location>
        <begin position="18"/>
        <end position="258"/>
    </location>
</feature>
<dbReference type="KEGG" id="nnv:QNH39_20830"/>
<sequence>MQLLNKKVYKNFKTYPEKVLQFGEGNFLRAFVDWQIQVLNEETDFNGSVVVVQPRGSEKIERLNNQDGLFTLFLQGIKEDQPVKEQLVVDTISRGINLFADYDEYVKLAGQAELRFIVSNTTEAGIVFDPEDRFEDRPQKSFPGKLTAFLYHRFNRFKGDEAKGCIIIPCELIENNGGMLKEVVLQYAEHWNLGEAFISWLENANTFCSSLVDRIVPGYPKDSSEEIQKELGYEDQLMVVGEQYYLWAIEGPDWLGEELPFAAAGLKGTFIVNDLTKFRTRKVRILNGAHTAMTPVAYLSGLDTVEESVNHSLTGKFINDLIYEEIIPTLDDPQDELMVYTNEVLNRFKNPYIKHYLMSISLNSISKFKTRDLPILVEYVNRFGALPERLVFSFSSLLYFYKGKRGGEEIKLDDHPKVLTLFASLWEKYQRQQLGLKELAAQVLADTVLWGEDLTDIPGLTDMVAAHLDRIETDGITAVIKDLSTASVARGEG</sequence>
<dbReference type="InterPro" id="IPR008927">
    <property type="entry name" value="6-PGluconate_DH-like_C_sf"/>
</dbReference>
<evidence type="ECO:0000256" key="2">
    <source>
        <dbReference type="ARBA" id="ARBA00023027"/>
    </source>
</evidence>
<proteinExistence type="inferred from homology"/>
<dbReference type="InterPro" id="IPR013131">
    <property type="entry name" value="Mannitol_DH_N"/>
</dbReference>
<dbReference type="AlphaFoldDB" id="A0AA95MJK8"/>
<dbReference type="PANTHER" id="PTHR30524:SF0">
    <property type="entry name" value="ALTRONATE OXIDOREDUCTASE-RELATED"/>
    <property type="match status" value="1"/>
</dbReference>
<dbReference type="InterPro" id="IPR000669">
    <property type="entry name" value="Mannitol_DH"/>
</dbReference>